<keyword evidence="2" id="KW-1185">Reference proteome</keyword>
<reference evidence="1 2" key="1">
    <citation type="submission" date="2024-07" db="EMBL/GenBank/DDBJ databases">
        <title>Chromosome-level genome assembly of the water stick insect Ranatra chinensis (Heteroptera: Nepidae).</title>
        <authorList>
            <person name="Liu X."/>
        </authorList>
    </citation>
    <scope>NUCLEOTIDE SEQUENCE [LARGE SCALE GENOMIC DNA]</scope>
    <source>
        <strain evidence="1">Cailab_2021Rc</strain>
        <tissue evidence="1">Muscle</tissue>
    </source>
</reference>
<dbReference type="AlphaFoldDB" id="A0ABD0YV01"/>
<evidence type="ECO:0008006" key="3">
    <source>
        <dbReference type="Google" id="ProtNLM"/>
    </source>
</evidence>
<dbReference type="EMBL" id="JBFDAA010000007">
    <property type="protein sequence ID" value="KAL1131172.1"/>
    <property type="molecule type" value="Genomic_DNA"/>
</dbReference>
<proteinExistence type="predicted"/>
<comment type="caution">
    <text evidence="1">The sequence shown here is derived from an EMBL/GenBank/DDBJ whole genome shotgun (WGS) entry which is preliminary data.</text>
</comment>
<sequence>MLRKGRWREDQEVTYRSFREAEDDIISVVERRGSWVRSRSESNLSAPGGGSSLALPQPAVPANTLHKCLRILTGSWRNLFHRLFLVYELIHATETKEYFNLFSIPSDAVRSRLVRFSNLYIVRF</sequence>
<dbReference type="Proteomes" id="UP001558652">
    <property type="component" value="Unassembled WGS sequence"/>
</dbReference>
<accession>A0ABD0YV01</accession>
<name>A0ABD0YV01_9HEMI</name>
<evidence type="ECO:0000313" key="2">
    <source>
        <dbReference type="Proteomes" id="UP001558652"/>
    </source>
</evidence>
<gene>
    <name evidence="1" type="ORF">AAG570_012408</name>
</gene>
<organism evidence="1 2">
    <name type="scientific">Ranatra chinensis</name>
    <dbReference type="NCBI Taxonomy" id="642074"/>
    <lineage>
        <taxon>Eukaryota</taxon>
        <taxon>Metazoa</taxon>
        <taxon>Ecdysozoa</taxon>
        <taxon>Arthropoda</taxon>
        <taxon>Hexapoda</taxon>
        <taxon>Insecta</taxon>
        <taxon>Pterygota</taxon>
        <taxon>Neoptera</taxon>
        <taxon>Paraneoptera</taxon>
        <taxon>Hemiptera</taxon>
        <taxon>Heteroptera</taxon>
        <taxon>Panheteroptera</taxon>
        <taxon>Nepomorpha</taxon>
        <taxon>Nepidae</taxon>
        <taxon>Ranatrinae</taxon>
        <taxon>Ranatra</taxon>
    </lineage>
</organism>
<evidence type="ECO:0000313" key="1">
    <source>
        <dbReference type="EMBL" id="KAL1131172.1"/>
    </source>
</evidence>
<protein>
    <recommendedName>
        <fullName evidence="3">Maturase K</fullName>
    </recommendedName>
</protein>